<keyword evidence="3" id="KW-1185">Reference proteome</keyword>
<evidence type="ECO:0000313" key="2">
    <source>
        <dbReference type="EMBL" id="SKB78868.1"/>
    </source>
</evidence>
<dbReference type="CDD" id="cd01141">
    <property type="entry name" value="TroA_d"/>
    <property type="match status" value="1"/>
</dbReference>
<dbReference type="GO" id="GO:0071281">
    <property type="term" value="P:cellular response to iron ion"/>
    <property type="evidence" value="ECO:0007669"/>
    <property type="project" value="TreeGrafter"/>
</dbReference>
<dbReference type="AlphaFoldDB" id="A0A1T5E4D3"/>
<dbReference type="PANTHER" id="PTHR30535:SF34">
    <property type="entry name" value="MOLYBDATE-BINDING PROTEIN MOLA"/>
    <property type="match status" value="1"/>
</dbReference>
<dbReference type="PROSITE" id="PS50983">
    <property type="entry name" value="FE_B12_PBP"/>
    <property type="match status" value="1"/>
</dbReference>
<dbReference type="OrthoDB" id="9812528at2"/>
<dbReference type="RefSeq" id="WP_079513831.1">
    <property type="nucleotide sequence ID" value="NZ_FUYL01000011.1"/>
</dbReference>
<dbReference type="InterPro" id="IPR050902">
    <property type="entry name" value="ABC_Transporter_SBP"/>
</dbReference>
<protein>
    <submittedName>
        <fullName evidence="2">Iron complex transport system substrate-binding protein</fullName>
    </submittedName>
</protein>
<feature type="domain" description="Fe/B12 periplasmic-binding" evidence="1">
    <location>
        <begin position="97"/>
        <end position="369"/>
    </location>
</feature>
<evidence type="ECO:0000313" key="3">
    <source>
        <dbReference type="Proteomes" id="UP000190339"/>
    </source>
</evidence>
<dbReference type="PROSITE" id="PS51257">
    <property type="entry name" value="PROKAR_LIPOPROTEIN"/>
    <property type="match status" value="1"/>
</dbReference>
<dbReference type="SUPFAM" id="SSF53807">
    <property type="entry name" value="Helical backbone' metal receptor"/>
    <property type="match status" value="1"/>
</dbReference>
<proteinExistence type="predicted"/>
<dbReference type="EMBL" id="FUYL01000011">
    <property type="protein sequence ID" value="SKB78868.1"/>
    <property type="molecule type" value="Genomic_DNA"/>
</dbReference>
<organism evidence="2 3">
    <name type="scientific">Maribacter arcticus</name>
    <dbReference type="NCBI Taxonomy" id="561365"/>
    <lineage>
        <taxon>Bacteria</taxon>
        <taxon>Pseudomonadati</taxon>
        <taxon>Bacteroidota</taxon>
        <taxon>Flavobacteriia</taxon>
        <taxon>Flavobacteriales</taxon>
        <taxon>Flavobacteriaceae</taxon>
        <taxon>Maribacter</taxon>
    </lineage>
</organism>
<accession>A0A1T5E4D3</accession>
<sequence length="382" mass="42682">MLKQLLFLSYLLFLCGCKQLKKESLPLESTPKNVDIAYAKGFSIEKKASGITILKILTPWPNAEASFTYALIPREKQAFITLDKNEYDAIISVPIENIVVTSTTHIPALEALGELDKLIGFSDTKYVSSKAARKRIDTGQIKELGINESLNTEAVLALQPDLVVGFGVSGSNSAYETLQRSQIPVIYNGDWVEETPLGKAEWIKFFAPFFKKETEANTIFAEIEKSYVDAKKIAETAHTVPTVLSGALYKDVWYLPGGKSWAANFLKDANANYIWKETPESGSLSLSWESVLVVAKNAEYWIGPAQFKSYTEMESSSAHYLQFNAFKNKKVYTFANTVGETGGNLYYELAPQRPDLVLKDLIHILHPGLLPKHKPFFFKPLN</sequence>
<name>A0A1T5E4D3_9FLAO</name>
<dbReference type="Gene3D" id="3.40.50.1980">
    <property type="entry name" value="Nitrogenase molybdenum iron protein domain"/>
    <property type="match status" value="2"/>
</dbReference>
<gene>
    <name evidence="2" type="ORF">SAMN05660866_03294</name>
</gene>
<dbReference type="STRING" id="561365.SAMN05660866_03294"/>
<evidence type="ECO:0000259" key="1">
    <source>
        <dbReference type="PROSITE" id="PS50983"/>
    </source>
</evidence>
<dbReference type="Pfam" id="PF01497">
    <property type="entry name" value="Peripla_BP_2"/>
    <property type="match status" value="1"/>
</dbReference>
<dbReference type="Proteomes" id="UP000190339">
    <property type="component" value="Unassembled WGS sequence"/>
</dbReference>
<dbReference type="PANTHER" id="PTHR30535">
    <property type="entry name" value="VITAMIN B12-BINDING PROTEIN"/>
    <property type="match status" value="1"/>
</dbReference>
<dbReference type="InterPro" id="IPR002491">
    <property type="entry name" value="ABC_transptr_periplasmic_BD"/>
</dbReference>
<reference evidence="3" key="1">
    <citation type="submission" date="2017-02" db="EMBL/GenBank/DDBJ databases">
        <authorList>
            <person name="Varghese N."/>
            <person name="Submissions S."/>
        </authorList>
    </citation>
    <scope>NUCLEOTIDE SEQUENCE [LARGE SCALE GENOMIC DNA]</scope>
    <source>
        <strain evidence="3">DSM 23546</strain>
    </source>
</reference>